<dbReference type="InterPro" id="IPR020003">
    <property type="entry name" value="ATPase_a/bsu_AS"/>
</dbReference>
<dbReference type="RefSeq" id="WP_326297348.1">
    <property type="nucleotide sequence ID" value="NZ_JAYLLH010000011.1"/>
</dbReference>
<dbReference type="SMART" id="SM00382">
    <property type="entry name" value="AAA"/>
    <property type="match status" value="1"/>
</dbReference>
<dbReference type="Proteomes" id="UP001348149">
    <property type="component" value="Unassembled WGS sequence"/>
</dbReference>
<evidence type="ECO:0000256" key="3">
    <source>
        <dbReference type="ARBA" id="ARBA00022490"/>
    </source>
</evidence>
<dbReference type="InterPro" id="IPR000194">
    <property type="entry name" value="ATPase_F1/V1/A1_a/bsu_nucl-bd"/>
</dbReference>
<evidence type="ECO:0000256" key="4">
    <source>
        <dbReference type="ARBA" id="ARBA00022741"/>
    </source>
</evidence>
<evidence type="ECO:0000313" key="10">
    <source>
        <dbReference type="EMBL" id="MEC3861627.1"/>
    </source>
</evidence>
<dbReference type="SUPFAM" id="SSF52540">
    <property type="entry name" value="P-loop containing nucleoside triphosphate hydrolases"/>
    <property type="match status" value="1"/>
</dbReference>
<comment type="catalytic activity">
    <reaction evidence="8">
        <text>ATP + H2O + cellular proteinSide 1 = ADP + phosphate + cellular proteinSide 2.</text>
        <dbReference type="EC" id="7.4.2.8"/>
    </reaction>
</comment>
<dbReference type="Pfam" id="PF18269">
    <property type="entry name" value="T3SS_ATPase_C"/>
    <property type="match status" value="1"/>
</dbReference>
<dbReference type="InterPro" id="IPR027417">
    <property type="entry name" value="P-loop_NTPase"/>
</dbReference>
<comment type="caution">
    <text evidence="10">The sequence shown here is derived from an EMBL/GenBank/DDBJ whole genome shotgun (WGS) entry which is preliminary data.</text>
</comment>
<dbReference type="Pfam" id="PF00006">
    <property type="entry name" value="ATP-synt_ab"/>
    <property type="match status" value="1"/>
</dbReference>
<sequence>MDKTLFASLGAGLGELSAVHAVGRVAGIEGNTVWVTGLVRAAAIGDRVRLYARHGRNSEGEVIRIQNDRVAVMLDTGLEGVSVRDRVALLGPAHLRPSKAWIGRVIDPYGRALDDKPLIGGSAPVDLRQQPPSAVTRRRMGDRLRSGLNILDTVLPIVRGQRIGLFAGSGVGKSRLLAHLARHMQADVVVVALVGERGRELREFVESALGPDGMARSVVVTATSDRSPLERRRCLWSAMAVAEHFRATGQHVLLLVDSVTRFAEAHREVALASGEIPALRGFPPSVVHEINALCERAGPGAGSDGDITAVFSVLVAGSDMEEPIADILRGVLDGHVVLDRQIAERGRYPAINVLKSVSRSLPDAASPSENALIVTLRSLIGAHEGAEAMIRAGLYRKGSDPLVDQALNIWPAVEDFLKSGNAASPDGAFQRLALLLRRAGAQVPHTPTREGAA</sequence>
<dbReference type="NCBIfam" id="TIGR01026">
    <property type="entry name" value="fliI_yscN"/>
    <property type="match status" value="1"/>
</dbReference>
<keyword evidence="2" id="KW-0813">Transport</keyword>
<feature type="domain" description="AAA+ ATPase" evidence="9">
    <location>
        <begin position="159"/>
        <end position="343"/>
    </location>
</feature>
<keyword evidence="3" id="KW-0963">Cytoplasm</keyword>
<keyword evidence="7" id="KW-1278">Translocase</keyword>
<keyword evidence="4" id="KW-0547">Nucleotide-binding</keyword>
<evidence type="ECO:0000256" key="7">
    <source>
        <dbReference type="ARBA" id="ARBA00022967"/>
    </source>
</evidence>
<evidence type="ECO:0000256" key="2">
    <source>
        <dbReference type="ARBA" id="ARBA00022448"/>
    </source>
</evidence>
<dbReference type="InterPro" id="IPR040627">
    <property type="entry name" value="T3SS_ATPase_C"/>
</dbReference>
<evidence type="ECO:0000256" key="5">
    <source>
        <dbReference type="ARBA" id="ARBA00022840"/>
    </source>
</evidence>
<dbReference type="PANTHER" id="PTHR15184">
    <property type="entry name" value="ATP SYNTHASE"/>
    <property type="match status" value="1"/>
</dbReference>
<reference evidence="10 11" key="1">
    <citation type="submission" date="2024-01" db="EMBL/GenBank/DDBJ databases">
        <title>Mesobacterium rodlantinim sp. nov., isolated from shallow sea hydrothermal systems off Kueishantao Island.</title>
        <authorList>
            <person name="Su Z."/>
            <person name="Tang K."/>
        </authorList>
    </citation>
    <scope>NUCLEOTIDE SEQUENCE [LARGE SCALE GENOMIC DNA]</scope>
    <source>
        <strain evidence="10 11">TK19101</strain>
    </source>
</reference>
<evidence type="ECO:0000256" key="8">
    <source>
        <dbReference type="ARBA" id="ARBA00034006"/>
    </source>
</evidence>
<accession>A0ABU6HHQ1</accession>
<keyword evidence="11" id="KW-1185">Reference proteome</keyword>
<dbReference type="PANTHER" id="PTHR15184:SF9">
    <property type="entry name" value="SPI-1 TYPE 3 SECRETION SYSTEM ATPASE"/>
    <property type="match status" value="1"/>
</dbReference>
<protein>
    <submittedName>
        <fullName evidence="10">FliI/YscN family ATPase</fullName>
    </submittedName>
</protein>
<organism evidence="10 11">
    <name type="scientific">Mesobacterium hydrothermale</name>
    <dbReference type="NCBI Taxonomy" id="3111907"/>
    <lineage>
        <taxon>Bacteria</taxon>
        <taxon>Pseudomonadati</taxon>
        <taxon>Pseudomonadota</taxon>
        <taxon>Alphaproteobacteria</taxon>
        <taxon>Rhodobacterales</taxon>
        <taxon>Roseobacteraceae</taxon>
        <taxon>Mesobacterium</taxon>
    </lineage>
</organism>
<dbReference type="InterPro" id="IPR003593">
    <property type="entry name" value="AAA+_ATPase"/>
</dbReference>
<proteinExistence type="predicted"/>
<evidence type="ECO:0000256" key="6">
    <source>
        <dbReference type="ARBA" id="ARBA00022927"/>
    </source>
</evidence>
<keyword evidence="5" id="KW-0067">ATP-binding</keyword>
<dbReference type="InterPro" id="IPR050053">
    <property type="entry name" value="ATPase_alpha/beta_chains"/>
</dbReference>
<keyword evidence="6" id="KW-0653">Protein transport</keyword>
<gene>
    <name evidence="10" type="ORF">VK792_10055</name>
</gene>
<dbReference type="Gene3D" id="3.40.50.12240">
    <property type="match status" value="1"/>
</dbReference>
<name>A0ABU6HHQ1_9RHOB</name>
<dbReference type="PROSITE" id="PS00152">
    <property type="entry name" value="ATPASE_ALPHA_BETA"/>
    <property type="match status" value="1"/>
</dbReference>
<evidence type="ECO:0000313" key="11">
    <source>
        <dbReference type="Proteomes" id="UP001348149"/>
    </source>
</evidence>
<evidence type="ECO:0000259" key="9">
    <source>
        <dbReference type="SMART" id="SM00382"/>
    </source>
</evidence>
<dbReference type="InterPro" id="IPR005714">
    <property type="entry name" value="ATPase_T3SS_FliI/YscN"/>
</dbReference>
<comment type="subcellular location">
    <subcellularLocation>
        <location evidence="1">Cytoplasm</location>
    </subcellularLocation>
</comment>
<dbReference type="EMBL" id="JAYLLH010000011">
    <property type="protein sequence ID" value="MEC3861627.1"/>
    <property type="molecule type" value="Genomic_DNA"/>
</dbReference>
<evidence type="ECO:0000256" key="1">
    <source>
        <dbReference type="ARBA" id="ARBA00004496"/>
    </source>
</evidence>